<accession>A0A1L4FSU8</accession>
<dbReference type="AlphaFoldDB" id="A0A1L4FSU8"/>
<dbReference type="Proteomes" id="UP000184322">
    <property type="component" value="Chromosome"/>
</dbReference>
<keyword evidence="2" id="KW-1185">Reference proteome</keyword>
<evidence type="ECO:0000313" key="2">
    <source>
        <dbReference type="Proteomes" id="UP000184322"/>
    </source>
</evidence>
<protein>
    <submittedName>
        <fullName evidence="1">Uncharacterized protein</fullName>
    </submittedName>
</protein>
<sequence>MNEKLIKLNEKQEYLKTVSDQIYWLTTMSNFRKQEISTMKADKNIPNRIKDKVIEQYQKLVDVLDELIAVETTETKVIIKEINNLMRRI</sequence>
<proteinExistence type="predicted"/>
<dbReference type="RefSeq" id="WP_073372701.1">
    <property type="nucleotide sequence ID" value="NZ_CP017813.1"/>
</dbReference>
<reference evidence="2" key="1">
    <citation type="submission" date="2016-10" db="EMBL/GenBank/DDBJ databases">
        <authorList>
            <person name="Beylefeld A."/>
            <person name="Abolnik C."/>
        </authorList>
    </citation>
    <scope>NUCLEOTIDE SEQUENCE [LARGE SCALE GENOMIC DNA]</scope>
    <source>
        <strain evidence="2">B359_6</strain>
    </source>
</reference>
<dbReference type="STRING" id="48003.BLA55_03490"/>
<evidence type="ECO:0000313" key="1">
    <source>
        <dbReference type="EMBL" id="APJ38697.1"/>
    </source>
</evidence>
<name>A0A1L4FSU8_9BACT</name>
<gene>
    <name evidence="1" type="ORF">BLA55_03490</name>
</gene>
<organism evidence="1 2">
    <name type="scientific">Mycoplasmopsis pullorum</name>
    <dbReference type="NCBI Taxonomy" id="48003"/>
    <lineage>
        <taxon>Bacteria</taxon>
        <taxon>Bacillati</taxon>
        <taxon>Mycoplasmatota</taxon>
        <taxon>Mycoplasmoidales</taxon>
        <taxon>Metamycoplasmataceae</taxon>
        <taxon>Mycoplasmopsis</taxon>
    </lineage>
</organism>
<dbReference type="KEGG" id="mpul:BLA55_03490"/>
<dbReference type="EMBL" id="CP017813">
    <property type="protein sequence ID" value="APJ38697.1"/>
    <property type="molecule type" value="Genomic_DNA"/>
</dbReference>